<dbReference type="SUPFAM" id="SSF56672">
    <property type="entry name" value="DNA/RNA polymerases"/>
    <property type="match status" value="1"/>
</dbReference>
<feature type="region of interest" description="Disordered" evidence="7">
    <location>
        <begin position="1"/>
        <end position="31"/>
    </location>
</feature>
<evidence type="ECO:0000256" key="1">
    <source>
        <dbReference type="ARBA" id="ARBA00022679"/>
    </source>
</evidence>
<keyword evidence="10" id="KW-1185">Reference proteome</keyword>
<feature type="domain" description="Reverse transcriptase RNase H-like" evidence="8">
    <location>
        <begin position="94"/>
        <end position="198"/>
    </location>
</feature>
<evidence type="ECO:0000313" key="10">
    <source>
        <dbReference type="Proteomes" id="UP000765509"/>
    </source>
</evidence>
<dbReference type="InterPro" id="IPR043502">
    <property type="entry name" value="DNA/RNA_pol_sf"/>
</dbReference>
<sequence length="238" mass="26950">MEPIDSPDCSLSKKTPYGPRKGPANSQLAASKKPKGSSIITWLLQVLTLFHQDLLKEDQFTNQFAQERLLFSPQLGSSYPVSPNQKGHHHSFNPSLPTTVETDAYDYALGAVLSQDSDSGKHPISFHSHKLIPAELNYEIHDKELLGIIWALKHWRAFLLPLSSPFEALTNNSPLQYFRSSKVLTFRQAFWPEFLCEFHLSITCHPGHLATPLDALSHWDNIYLKRGEDFISKNPMNV</sequence>
<comment type="caution">
    <text evidence="9">The sequence shown here is derived from an EMBL/GenBank/DDBJ whole genome shotgun (WGS) entry which is preliminary data.</text>
</comment>
<keyword evidence="5" id="KW-0378">Hydrolase</keyword>
<evidence type="ECO:0000256" key="5">
    <source>
        <dbReference type="ARBA" id="ARBA00022801"/>
    </source>
</evidence>
<proteinExistence type="predicted"/>
<dbReference type="GO" id="GO:0004519">
    <property type="term" value="F:endonuclease activity"/>
    <property type="evidence" value="ECO:0007669"/>
    <property type="project" value="UniProtKB-KW"/>
</dbReference>
<evidence type="ECO:0000256" key="6">
    <source>
        <dbReference type="ARBA" id="ARBA00022918"/>
    </source>
</evidence>
<gene>
    <name evidence="9" type="ORF">O181_056127</name>
</gene>
<keyword evidence="1" id="KW-0808">Transferase</keyword>
<dbReference type="InterPro" id="IPR041373">
    <property type="entry name" value="RT_RNaseH"/>
</dbReference>
<organism evidence="9 10">
    <name type="scientific">Austropuccinia psidii MF-1</name>
    <dbReference type="NCBI Taxonomy" id="1389203"/>
    <lineage>
        <taxon>Eukaryota</taxon>
        <taxon>Fungi</taxon>
        <taxon>Dikarya</taxon>
        <taxon>Basidiomycota</taxon>
        <taxon>Pucciniomycotina</taxon>
        <taxon>Pucciniomycetes</taxon>
        <taxon>Pucciniales</taxon>
        <taxon>Sphaerophragmiaceae</taxon>
        <taxon>Austropuccinia</taxon>
    </lineage>
</organism>
<evidence type="ECO:0000313" key="9">
    <source>
        <dbReference type="EMBL" id="MBW0516412.1"/>
    </source>
</evidence>
<keyword evidence="2" id="KW-0548">Nucleotidyltransferase</keyword>
<accession>A0A9Q3EA75</accession>
<protein>
    <recommendedName>
        <fullName evidence="8">Reverse transcriptase RNase H-like domain-containing protein</fullName>
    </recommendedName>
</protein>
<evidence type="ECO:0000256" key="3">
    <source>
        <dbReference type="ARBA" id="ARBA00022722"/>
    </source>
</evidence>
<dbReference type="EMBL" id="AVOT02025240">
    <property type="protein sequence ID" value="MBW0516412.1"/>
    <property type="molecule type" value="Genomic_DNA"/>
</dbReference>
<dbReference type="AlphaFoldDB" id="A0A9Q3EA75"/>
<dbReference type="PANTHER" id="PTHR34072:SF52">
    <property type="entry name" value="RIBONUCLEASE H"/>
    <property type="match status" value="1"/>
</dbReference>
<name>A0A9Q3EA75_9BASI</name>
<evidence type="ECO:0000256" key="4">
    <source>
        <dbReference type="ARBA" id="ARBA00022759"/>
    </source>
</evidence>
<reference evidence="9" key="1">
    <citation type="submission" date="2021-03" db="EMBL/GenBank/DDBJ databases">
        <title>Draft genome sequence of rust myrtle Austropuccinia psidii MF-1, a brazilian biotype.</title>
        <authorList>
            <person name="Quecine M.C."/>
            <person name="Pachon D.M.R."/>
            <person name="Bonatelli M.L."/>
            <person name="Correr F.H."/>
            <person name="Franceschini L.M."/>
            <person name="Leite T.F."/>
            <person name="Margarido G.R.A."/>
            <person name="Almeida C.A."/>
            <person name="Ferrarezi J.A."/>
            <person name="Labate C.A."/>
        </authorList>
    </citation>
    <scope>NUCLEOTIDE SEQUENCE</scope>
    <source>
        <strain evidence="9">MF-1</strain>
    </source>
</reference>
<dbReference type="Proteomes" id="UP000765509">
    <property type="component" value="Unassembled WGS sequence"/>
</dbReference>
<dbReference type="CDD" id="cd09274">
    <property type="entry name" value="RNase_HI_RT_Ty3"/>
    <property type="match status" value="1"/>
</dbReference>
<dbReference type="PANTHER" id="PTHR34072">
    <property type="entry name" value="ENZYMATIC POLYPROTEIN-RELATED"/>
    <property type="match status" value="1"/>
</dbReference>
<evidence type="ECO:0000259" key="8">
    <source>
        <dbReference type="Pfam" id="PF17917"/>
    </source>
</evidence>
<dbReference type="GO" id="GO:0016787">
    <property type="term" value="F:hydrolase activity"/>
    <property type="evidence" value="ECO:0007669"/>
    <property type="project" value="UniProtKB-KW"/>
</dbReference>
<dbReference type="GO" id="GO:0003964">
    <property type="term" value="F:RNA-directed DNA polymerase activity"/>
    <property type="evidence" value="ECO:0007669"/>
    <property type="project" value="UniProtKB-KW"/>
</dbReference>
<evidence type="ECO:0000256" key="2">
    <source>
        <dbReference type="ARBA" id="ARBA00022695"/>
    </source>
</evidence>
<evidence type="ECO:0000256" key="7">
    <source>
        <dbReference type="SAM" id="MobiDB-lite"/>
    </source>
</evidence>
<keyword evidence="6" id="KW-0695">RNA-directed DNA polymerase</keyword>
<dbReference type="OrthoDB" id="3095879at2759"/>
<keyword evidence="4" id="KW-0255">Endonuclease</keyword>
<dbReference type="Pfam" id="PF17917">
    <property type="entry name" value="RT_RNaseH"/>
    <property type="match status" value="1"/>
</dbReference>
<keyword evidence="3" id="KW-0540">Nuclease</keyword>